<organism evidence="1 2">
    <name type="scientific">Candidatus Sulfobium mesophilum</name>
    <dbReference type="NCBI Taxonomy" id="2016548"/>
    <lineage>
        <taxon>Bacteria</taxon>
        <taxon>Pseudomonadati</taxon>
        <taxon>Nitrospirota</taxon>
        <taxon>Nitrospiria</taxon>
        <taxon>Nitrospirales</taxon>
        <taxon>Nitrospiraceae</taxon>
        <taxon>Candidatus Sulfobium</taxon>
    </lineage>
</organism>
<dbReference type="SUPFAM" id="SSF52172">
    <property type="entry name" value="CheY-like"/>
    <property type="match status" value="1"/>
</dbReference>
<reference evidence="2" key="1">
    <citation type="submission" date="2018-03" db="EMBL/GenBank/DDBJ databases">
        <authorList>
            <person name="Zecchin S."/>
        </authorList>
    </citation>
    <scope>NUCLEOTIDE SEQUENCE [LARGE SCALE GENOMIC DNA]</scope>
</reference>
<dbReference type="Proteomes" id="UP000245125">
    <property type="component" value="Unassembled WGS sequence"/>
</dbReference>
<dbReference type="EMBL" id="OUUY01000074">
    <property type="protein sequence ID" value="SPQ00603.1"/>
    <property type="molecule type" value="Genomic_DNA"/>
</dbReference>
<sequence>MRRKKPKVIVCSAFVSIELEEELRQKGACVLRKPIMLDELNEALQICLTKDQRKEIREQIIGDLLWSYSPSTDKNKGMRLEESRSGISMTYVPLRVGSVVRIDMDRFTLCNRSMVSRGCPESI</sequence>
<dbReference type="InterPro" id="IPR011006">
    <property type="entry name" value="CheY-like_superfamily"/>
</dbReference>
<dbReference type="AlphaFoldDB" id="A0A2U3QGS7"/>
<dbReference type="Gene3D" id="3.40.50.2300">
    <property type="match status" value="1"/>
</dbReference>
<evidence type="ECO:0000313" key="1">
    <source>
        <dbReference type="EMBL" id="SPQ00603.1"/>
    </source>
</evidence>
<protein>
    <submittedName>
        <fullName evidence="1">Uncharacterized protein</fullName>
    </submittedName>
</protein>
<proteinExistence type="predicted"/>
<keyword evidence="2" id="KW-1185">Reference proteome</keyword>
<accession>A0A2U3QGS7</accession>
<name>A0A2U3QGS7_9BACT</name>
<gene>
    <name evidence="1" type="ORF">NBG4_290020</name>
</gene>
<evidence type="ECO:0000313" key="2">
    <source>
        <dbReference type="Proteomes" id="UP000245125"/>
    </source>
</evidence>